<dbReference type="AlphaFoldDB" id="A0A9N8H8Y0"/>
<keyword evidence="3" id="KW-1185">Reference proteome</keyword>
<dbReference type="EMBL" id="CAICTM010000172">
    <property type="protein sequence ID" value="CAB9503680.1"/>
    <property type="molecule type" value="Genomic_DNA"/>
</dbReference>
<protein>
    <submittedName>
        <fullName evidence="2">Uncharacterized protein</fullName>
    </submittedName>
</protein>
<name>A0A9N8H8Y0_9STRA</name>
<evidence type="ECO:0000313" key="3">
    <source>
        <dbReference type="Proteomes" id="UP001153069"/>
    </source>
</evidence>
<organism evidence="2 3">
    <name type="scientific">Seminavis robusta</name>
    <dbReference type="NCBI Taxonomy" id="568900"/>
    <lineage>
        <taxon>Eukaryota</taxon>
        <taxon>Sar</taxon>
        <taxon>Stramenopiles</taxon>
        <taxon>Ochrophyta</taxon>
        <taxon>Bacillariophyta</taxon>
        <taxon>Bacillariophyceae</taxon>
        <taxon>Bacillariophycidae</taxon>
        <taxon>Naviculales</taxon>
        <taxon>Naviculaceae</taxon>
        <taxon>Seminavis</taxon>
    </lineage>
</organism>
<proteinExistence type="predicted"/>
<reference evidence="2" key="1">
    <citation type="submission" date="2020-06" db="EMBL/GenBank/DDBJ databases">
        <authorList>
            <consortium name="Plant Systems Biology data submission"/>
        </authorList>
    </citation>
    <scope>NUCLEOTIDE SEQUENCE</scope>
    <source>
        <strain evidence="2">D6</strain>
    </source>
</reference>
<dbReference type="PROSITE" id="PS51257">
    <property type="entry name" value="PROKAR_LIPOPROTEIN"/>
    <property type="match status" value="1"/>
</dbReference>
<accession>A0A9N8H8Y0</accession>
<comment type="caution">
    <text evidence="2">The sequence shown here is derived from an EMBL/GenBank/DDBJ whole genome shotgun (WGS) entry which is preliminary data.</text>
</comment>
<gene>
    <name evidence="2" type="ORF">SEMRO_173_G076370.1</name>
</gene>
<feature type="chain" id="PRO_5040208101" evidence="1">
    <location>
        <begin position="26"/>
        <end position="234"/>
    </location>
</feature>
<dbReference type="Proteomes" id="UP001153069">
    <property type="component" value="Unassembled WGS sequence"/>
</dbReference>
<evidence type="ECO:0000256" key="1">
    <source>
        <dbReference type="SAM" id="SignalP"/>
    </source>
</evidence>
<keyword evidence="1" id="KW-0732">Signal</keyword>
<evidence type="ECO:0000313" key="2">
    <source>
        <dbReference type="EMBL" id="CAB9503680.1"/>
    </source>
</evidence>
<feature type="signal peptide" evidence="1">
    <location>
        <begin position="1"/>
        <end position="25"/>
    </location>
</feature>
<sequence length="234" mass="23789">MMISTRTFGLVVAIIFASLPNAVVALPTGASACPAGEAAVGGSHLGKSEQTNGPLSENAAQLKVLLNGNVLSPDTPVDVPIGVDHTLELMGEAPFRGFLFRLGGGGNAGNNTLAIDTTEALRVADGDAGSIKVAKTVCVANENVGGLTHIDNVDKTSVKGLLKITEEAGSLPLDVTVVVRNQGTVSDYAYSQFTLNAVEGGAMETTNGSGIGKRTPMMGLVAASVAMCSMSFLL</sequence>